<evidence type="ECO:0000256" key="1">
    <source>
        <dbReference type="ARBA" id="ARBA00022553"/>
    </source>
</evidence>
<evidence type="ECO:0000259" key="7">
    <source>
        <dbReference type="PROSITE" id="PS50110"/>
    </source>
</evidence>
<dbReference type="EMBL" id="BAAAHK010000009">
    <property type="protein sequence ID" value="GAA0945437.1"/>
    <property type="molecule type" value="Genomic_DNA"/>
</dbReference>
<dbReference type="InterPro" id="IPR000792">
    <property type="entry name" value="Tscrpt_reg_LuxR_C"/>
</dbReference>
<dbReference type="PANTHER" id="PTHR43214:SF24">
    <property type="entry name" value="TRANSCRIPTIONAL REGULATORY PROTEIN NARL-RELATED"/>
    <property type="match status" value="1"/>
</dbReference>
<dbReference type="InterPro" id="IPR039420">
    <property type="entry name" value="WalR-like"/>
</dbReference>
<dbReference type="PROSITE" id="PS00622">
    <property type="entry name" value="HTH_LUXR_1"/>
    <property type="match status" value="1"/>
</dbReference>
<organism evidence="8 9">
    <name type="scientific">Kribbella koreensis</name>
    <dbReference type="NCBI Taxonomy" id="57909"/>
    <lineage>
        <taxon>Bacteria</taxon>
        <taxon>Bacillati</taxon>
        <taxon>Actinomycetota</taxon>
        <taxon>Actinomycetes</taxon>
        <taxon>Propionibacteriales</taxon>
        <taxon>Kribbellaceae</taxon>
        <taxon>Kribbella</taxon>
    </lineage>
</organism>
<evidence type="ECO:0000256" key="5">
    <source>
        <dbReference type="PROSITE-ProRule" id="PRU00169"/>
    </source>
</evidence>
<dbReference type="CDD" id="cd06170">
    <property type="entry name" value="LuxR_C_like"/>
    <property type="match status" value="1"/>
</dbReference>
<dbReference type="InterPro" id="IPR001789">
    <property type="entry name" value="Sig_transdc_resp-reg_receiver"/>
</dbReference>
<sequence length="223" mass="23027">MAGMVGTGVRLLVVDDDPLVRAGLKSMLGGAAELEVVGEAADGRAAIDAVRAAKPDVVLMDITMPVMDGLTATEAIRSGADAPEVVILTTFGSEEHLLHALRAGAAGFLLKDAAPQEIVDAVVKVAGGDPILSGAVTRQLMDYVSGPDEQSRRDEALEVLAKLTDREREVAAAVAQGKSNAEIAADLAMGVPTVKTHLTRVLLKLGLNNRVQVALLAHDAGLA</sequence>
<gene>
    <name evidence="8" type="ORF">GCM10009554_40250</name>
</gene>
<evidence type="ECO:0000256" key="4">
    <source>
        <dbReference type="ARBA" id="ARBA00023163"/>
    </source>
</evidence>
<proteinExistence type="predicted"/>
<dbReference type="PANTHER" id="PTHR43214">
    <property type="entry name" value="TWO-COMPONENT RESPONSE REGULATOR"/>
    <property type="match status" value="1"/>
</dbReference>
<dbReference type="SUPFAM" id="SSF46894">
    <property type="entry name" value="C-terminal effector domain of the bipartite response regulators"/>
    <property type="match status" value="1"/>
</dbReference>
<keyword evidence="2" id="KW-0805">Transcription regulation</keyword>
<dbReference type="PROSITE" id="PS50110">
    <property type="entry name" value="RESPONSE_REGULATORY"/>
    <property type="match status" value="1"/>
</dbReference>
<evidence type="ECO:0000313" key="9">
    <source>
        <dbReference type="Proteomes" id="UP001500542"/>
    </source>
</evidence>
<dbReference type="Pfam" id="PF00196">
    <property type="entry name" value="GerE"/>
    <property type="match status" value="1"/>
</dbReference>
<feature type="domain" description="HTH luxR-type" evidence="6">
    <location>
        <begin position="156"/>
        <end position="221"/>
    </location>
</feature>
<comment type="caution">
    <text evidence="8">The sequence shown here is derived from an EMBL/GenBank/DDBJ whole genome shotgun (WGS) entry which is preliminary data.</text>
</comment>
<keyword evidence="4" id="KW-0804">Transcription</keyword>
<reference evidence="9" key="1">
    <citation type="journal article" date="2019" name="Int. J. Syst. Evol. Microbiol.">
        <title>The Global Catalogue of Microorganisms (GCM) 10K type strain sequencing project: providing services to taxonomists for standard genome sequencing and annotation.</title>
        <authorList>
            <consortium name="The Broad Institute Genomics Platform"/>
            <consortium name="The Broad Institute Genome Sequencing Center for Infectious Disease"/>
            <person name="Wu L."/>
            <person name="Ma J."/>
        </authorList>
    </citation>
    <scope>NUCLEOTIDE SEQUENCE [LARGE SCALE GENOMIC DNA]</scope>
    <source>
        <strain evidence="9">JCM 10977</strain>
    </source>
</reference>
<protein>
    <submittedName>
        <fullName evidence="8">Response regulator transcription factor</fullName>
    </submittedName>
</protein>
<evidence type="ECO:0000313" key="8">
    <source>
        <dbReference type="EMBL" id="GAA0945437.1"/>
    </source>
</evidence>
<evidence type="ECO:0000256" key="2">
    <source>
        <dbReference type="ARBA" id="ARBA00023015"/>
    </source>
</evidence>
<dbReference type="SMART" id="SM00448">
    <property type="entry name" value="REC"/>
    <property type="match status" value="1"/>
</dbReference>
<dbReference type="Pfam" id="PF00072">
    <property type="entry name" value="Response_reg"/>
    <property type="match status" value="1"/>
</dbReference>
<dbReference type="InterPro" id="IPR011006">
    <property type="entry name" value="CheY-like_superfamily"/>
</dbReference>
<dbReference type="PRINTS" id="PR00038">
    <property type="entry name" value="HTHLUXR"/>
</dbReference>
<dbReference type="InterPro" id="IPR058245">
    <property type="entry name" value="NreC/VraR/RcsB-like_REC"/>
</dbReference>
<dbReference type="Gene3D" id="3.40.50.2300">
    <property type="match status" value="1"/>
</dbReference>
<dbReference type="Proteomes" id="UP001500542">
    <property type="component" value="Unassembled WGS sequence"/>
</dbReference>
<dbReference type="SUPFAM" id="SSF52172">
    <property type="entry name" value="CheY-like"/>
    <property type="match status" value="1"/>
</dbReference>
<keyword evidence="9" id="KW-1185">Reference proteome</keyword>
<keyword evidence="1 5" id="KW-0597">Phosphoprotein</keyword>
<feature type="modified residue" description="4-aspartylphosphate" evidence="5">
    <location>
        <position position="61"/>
    </location>
</feature>
<dbReference type="InterPro" id="IPR016032">
    <property type="entry name" value="Sig_transdc_resp-reg_C-effctor"/>
</dbReference>
<dbReference type="PROSITE" id="PS50043">
    <property type="entry name" value="HTH_LUXR_2"/>
    <property type="match status" value="1"/>
</dbReference>
<dbReference type="CDD" id="cd17535">
    <property type="entry name" value="REC_NarL-like"/>
    <property type="match status" value="1"/>
</dbReference>
<dbReference type="SMART" id="SM00421">
    <property type="entry name" value="HTH_LUXR"/>
    <property type="match status" value="1"/>
</dbReference>
<keyword evidence="3" id="KW-0238">DNA-binding</keyword>
<evidence type="ECO:0000259" key="6">
    <source>
        <dbReference type="PROSITE" id="PS50043"/>
    </source>
</evidence>
<accession>A0ABP4B396</accession>
<name>A0ABP4B396_9ACTN</name>
<feature type="domain" description="Response regulatory" evidence="7">
    <location>
        <begin position="10"/>
        <end position="126"/>
    </location>
</feature>
<evidence type="ECO:0000256" key="3">
    <source>
        <dbReference type="ARBA" id="ARBA00023125"/>
    </source>
</evidence>